<organism evidence="1 2">
    <name type="scientific">Paeniglutamicibacter sulfureus</name>
    <dbReference type="NCBI Taxonomy" id="43666"/>
    <lineage>
        <taxon>Bacteria</taxon>
        <taxon>Bacillati</taxon>
        <taxon>Actinomycetota</taxon>
        <taxon>Actinomycetes</taxon>
        <taxon>Micrococcales</taxon>
        <taxon>Micrococcaceae</taxon>
        <taxon>Paeniglutamicibacter</taxon>
    </lineage>
</organism>
<protein>
    <submittedName>
        <fullName evidence="1">Uncharacterized protein</fullName>
    </submittedName>
</protein>
<evidence type="ECO:0000313" key="2">
    <source>
        <dbReference type="Proteomes" id="UP001183817"/>
    </source>
</evidence>
<dbReference type="Proteomes" id="UP001183817">
    <property type="component" value="Unassembled WGS sequence"/>
</dbReference>
<comment type="caution">
    <text evidence="1">The sequence shown here is derived from an EMBL/GenBank/DDBJ whole genome shotgun (WGS) entry which is preliminary data.</text>
</comment>
<gene>
    <name evidence="1" type="ORF">J2S64_002117</name>
</gene>
<keyword evidence="2" id="KW-1185">Reference proteome</keyword>
<dbReference type="EMBL" id="JAVDYI010000001">
    <property type="protein sequence ID" value="MDR7358426.1"/>
    <property type="molecule type" value="Genomic_DNA"/>
</dbReference>
<sequence length="59" mass="6331">MGSYAKLRGAVHPQRQTNAFLVTVTGKGLFYTVVGGTFRDLCAKAAWESARHTALSSTT</sequence>
<name>A0ABU2BIG0_9MICC</name>
<evidence type="ECO:0000313" key="1">
    <source>
        <dbReference type="EMBL" id="MDR7358426.1"/>
    </source>
</evidence>
<accession>A0ABU2BIG0</accession>
<proteinExistence type="predicted"/>
<reference evidence="1 2" key="1">
    <citation type="submission" date="2023-07" db="EMBL/GenBank/DDBJ databases">
        <title>Sequencing the genomes of 1000 actinobacteria strains.</title>
        <authorList>
            <person name="Klenk H.-P."/>
        </authorList>
    </citation>
    <scope>NUCLEOTIDE SEQUENCE [LARGE SCALE GENOMIC DNA]</scope>
    <source>
        <strain evidence="1 2">DSM 20167</strain>
    </source>
</reference>